<feature type="region of interest" description="Disordered" evidence="1">
    <location>
        <begin position="193"/>
        <end position="215"/>
    </location>
</feature>
<keyword evidence="2" id="KW-0732">Signal</keyword>
<dbReference type="Proteomes" id="UP000661435">
    <property type="component" value="Unassembled WGS sequence"/>
</dbReference>
<dbReference type="AlphaFoldDB" id="A0A8J6JD17"/>
<accession>A0A8J6JD17</accession>
<reference evidence="3" key="1">
    <citation type="submission" date="2020-08" db="EMBL/GenBank/DDBJ databases">
        <title>Genome public.</title>
        <authorList>
            <person name="Liu C."/>
            <person name="Sun Q."/>
        </authorList>
    </citation>
    <scope>NUCLEOTIDE SEQUENCE</scope>
    <source>
        <strain evidence="3">NSJ-51</strain>
    </source>
</reference>
<sequence length="395" mass="42355">MKRLRRLLACLCAAALVMALALSAAASEESVYQMAVNDRFVDMSAEAMPFQSDGVLYAPYTLFDGNVTGVALGVSFSVMRDDSGYYLYMYRIGGTLRFDLNAGTCTDQNTGESMGMRAIIRNGTIFLPLNRVSRYCELTTSQRLTPYGTFLRLTNGKESLSTQEFLEVAMVSGRLQNRYNDYIRSLSPSASVPAVTTAPGQTVPPAPTPGGAETPDRNGVRLYLAFQCTDGSGLEAILDTLDRSGVRALFLFRPEDLAGRGDQVRRVVGSGHAVGLLLPGGDLDAVQASLSQGSALLERIARLRIHTAALEQNDGQVLRWLTQLGWACWTGNVDGLDDGRGQAAQANAILAAAAERGSVRITLDDGAAGAGILSRILPRLQQAGYSIRLAVESEL</sequence>
<dbReference type="InterPro" id="IPR011330">
    <property type="entry name" value="Glyco_hydro/deAcase_b/a-brl"/>
</dbReference>
<evidence type="ECO:0000256" key="1">
    <source>
        <dbReference type="SAM" id="MobiDB-lite"/>
    </source>
</evidence>
<proteinExistence type="predicted"/>
<feature type="chain" id="PRO_5035186280" description="Polysaccharide deacetylase" evidence="2">
    <location>
        <begin position="27"/>
        <end position="395"/>
    </location>
</feature>
<evidence type="ECO:0008006" key="5">
    <source>
        <dbReference type="Google" id="ProtNLM"/>
    </source>
</evidence>
<dbReference type="Gene3D" id="3.20.20.370">
    <property type="entry name" value="Glycoside hydrolase/deacetylase"/>
    <property type="match status" value="1"/>
</dbReference>
<organism evidence="3 4">
    <name type="scientific">Lawsonibacter hominis</name>
    <dbReference type="NCBI Taxonomy" id="2763053"/>
    <lineage>
        <taxon>Bacteria</taxon>
        <taxon>Bacillati</taxon>
        <taxon>Bacillota</taxon>
        <taxon>Clostridia</taxon>
        <taxon>Eubacteriales</taxon>
        <taxon>Oscillospiraceae</taxon>
        <taxon>Lawsonibacter</taxon>
    </lineage>
</organism>
<evidence type="ECO:0000256" key="2">
    <source>
        <dbReference type="SAM" id="SignalP"/>
    </source>
</evidence>
<feature type="signal peptide" evidence="2">
    <location>
        <begin position="1"/>
        <end position="26"/>
    </location>
</feature>
<name>A0A8J6JD17_9FIRM</name>
<evidence type="ECO:0000313" key="4">
    <source>
        <dbReference type="Proteomes" id="UP000661435"/>
    </source>
</evidence>
<keyword evidence="4" id="KW-1185">Reference proteome</keyword>
<gene>
    <name evidence="3" type="ORF">H8S57_04415</name>
</gene>
<dbReference type="RefSeq" id="WP_186906866.1">
    <property type="nucleotide sequence ID" value="NZ_JACOPP010000004.1"/>
</dbReference>
<comment type="caution">
    <text evidence="3">The sequence shown here is derived from an EMBL/GenBank/DDBJ whole genome shotgun (WGS) entry which is preliminary data.</text>
</comment>
<dbReference type="SUPFAM" id="SSF88713">
    <property type="entry name" value="Glycoside hydrolase/deacetylase"/>
    <property type="match status" value="1"/>
</dbReference>
<protein>
    <recommendedName>
        <fullName evidence="5">Polysaccharide deacetylase</fullName>
    </recommendedName>
</protein>
<evidence type="ECO:0000313" key="3">
    <source>
        <dbReference type="EMBL" id="MBC5732969.1"/>
    </source>
</evidence>
<dbReference type="GO" id="GO:0005975">
    <property type="term" value="P:carbohydrate metabolic process"/>
    <property type="evidence" value="ECO:0007669"/>
    <property type="project" value="InterPro"/>
</dbReference>
<dbReference type="EMBL" id="JACOPP010000004">
    <property type="protein sequence ID" value="MBC5732969.1"/>
    <property type="molecule type" value="Genomic_DNA"/>
</dbReference>